<accession>A0AAX4JGN5</accession>
<dbReference type="RefSeq" id="XP_065331244.1">
    <property type="nucleotide sequence ID" value="XM_065475172.1"/>
</dbReference>
<evidence type="ECO:0000313" key="2">
    <source>
        <dbReference type="Proteomes" id="UP001334084"/>
    </source>
</evidence>
<keyword evidence="2" id="KW-1185">Reference proteome</keyword>
<reference evidence="1" key="1">
    <citation type="journal article" date="2024" name="BMC Genomics">
        <title>Functional annotation of a divergent genome using sequence and structure-based similarity.</title>
        <authorList>
            <person name="Svedberg D."/>
            <person name="Winiger R.R."/>
            <person name="Berg A."/>
            <person name="Sharma H."/>
            <person name="Tellgren-Roth C."/>
            <person name="Debrunner-Vossbrinck B.A."/>
            <person name="Vossbrinck C.R."/>
            <person name="Barandun J."/>
        </authorList>
    </citation>
    <scope>NUCLEOTIDE SEQUENCE</scope>
    <source>
        <strain evidence="1">Illinois isolate</strain>
    </source>
</reference>
<dbReference type="KEGG" id="vnx:VNE69_12084"/>
<name>A0AAX4JGN5_9MICR</name>
<organism evidence="1 2">
    <name type="scientific">Vairimorpha necatrix</name>
    <dbReference type="NCBI Taxonomy" id="6039"/>
    <lineage>
        <taxon>Eukaryota</taxon>
        <taxon>Fungi</taxon>
        <taxon>Fungi incertae sedis</taxon>
        <taxon>Microsporidia</taxon>
        <taxon>Nosematidae</taxon>
        <taxon>Vairimorpha</taxon>
    </lineage>
</organism>
<sequence>MERELNSQLKQIQTNIKQNLINNNLQPTPENMIKYTAQTILNIENESLIPHLYSVIFVYKDFIKFNEVLNNLIMKHINSVYQDKVLRLVKILNNNDNHSYLLFKSLLEIFYDSDNPKIKNLLDSFKLKEDYAKNISDDLEFIKFYKLFFDELIEKVDFKERLISLNSRSHYILLLKYTKYVIDGPEINKQTLHENDINSLFSMNSIKTKKEKNLDEKIYELNYVINLILRNKENTKYGSDMLRIINEILQFNNIHFLKTKVHIIEITKEFKDLLNEILTNRETEFMFVQKFFAINKAFIIPNYISIVRNITSEKILQQIAASVDIEILSQIIKLDMNLVRFSTNNDISVFLNLYEQDNKMINIMPNFLDYCTDHSNALDNFYNFICMKLESDFFIVCTTLRNILRSHELNLKKELILTKMIPKETSERIIREFTKDEIFDLIIKNYQNSAVVNDLLFIISKYLKEEHSFDLENYDKINLFKFYIPNLKINLEIISKVLEECRTKSDNQKKFYEILYYLEKYNKININICSELFALDMVNNLQNNSLKWRIRYLFLRQKKGCCQKLDFCRINFINNLIISFYQGNKTCKEVCENILEELMRNSEYKNFIIRFIRENIENNDINLRCGSLQAYEYILRNNTEDLHIENLKEVYEYLFKIYKNINALIIIRLLTNYVLYTEGIINEGIGDIIEYYIDSKKKKYRKDIKYLIGLILSKKCFSLSRKVKQYYKFKIKTENEEIIIKKKQ</sequence>
<dbReference type="GeneID" id="90542946"/>
<gene>
    <name evidence="1" type="ORF">VNE69_12084</name>
</gene>
<dbReference type="AlphaFoldDB" id="A0AAX4JGN5"/>
<dbReference type="Proteomes" id="UP001334084">
    <property type="component" value="Chromosome 12"/>
</dbReference>
<dbReference type="EMBL" id="CP142737">
    <property type="protein sequence ID" value="WUR05099.1"/>
    <property type="molecule type" value="Genomic_DNA"/>
</dbReference>
<protein>
    <submittedName>
        <fullName evidence="1">Armadillo repeat-containing protein</fullName>
    </submittedName>
</protein>
<evidence type="ECO:0000313" key="1">
    <source>
        <dbReference type="EMBL" id="WUR05099.1"/>
    </source>
</evidence>
<proteinExistence type="predicted"/>